<proteinExistence type="predicted"/>
<reference evidence="1 2" key="1">
    <citation type="submission" date="2018-03" db="EMBL/GenBank/DDBJ databases">
        <title>Whole genome sequencing of Histamine producing bacteria.</title>
        <authorList>
            <person name="Butler K."/>
        </authorList>
    </citation>
    <scope>NUCLEOTIDE SEQUENCE [LARGE SCALE GENOMIC DNA]</scope>
    <source>
        <strain evidence="1 2">JCM 13586</strain>
    </source>
</reference>
<organism evidence="1 2">
    <name type="scientific">Photobacterium lutimaris</name>
    <dbReference type="NCBI Taxonomy" id="388278"/>
    <lineage>
        <taxon>Bacteria</taxon>
        <taxon>Pseudomonadati</taxon>
        <taxon>Pseudomonadota</taxon>
        <taxon>Gammaproteobacteria</taxon>
        <taxon>Vibrionales</taxon>
        <taxon>Vibrionaceae</taxon>
        <taxon>Photobacterium</taxon>
    </lineage>
</organism>
<comment type="caution">
    <text evidence="1">The sequence shown here is derived from an EMBL/GenBank/DDBJ whole genome shotgun (WGS) entry which is preliminary data.</text>
</comment>
<dbReference type="Proteomes" id="UP000241222">
    <property type="component" value="Unassembled WGS sequence"/>
</dbReference>
<dbReference type="AlphaFoldDB" id="A0A2T3ITP3"/>
<evidence type="ECO:0000313" key="2">
    <source>
        <dbReference type="Proteomes" id="UP000241222"/>
    </source>
</evidence>
<dbReference type="PROSITE" id="PS51257">
    <property type="entry name" value="PROKAR_LIPOPROTEIN"/>
    <property type="match status" value="1"/>
</dbReference>
<accession>A0A2T3ITP3</accession>
<sequence>MKKIIITALGLFSLTACTDAAKEAETDKIQQSFKQIQTRLNEHKQYLNDQRDMHAKLGQILDPDGETVQMWNQAMANCENKDTEQCNELNEAMAGFRVAVSEHASSMLESMNAFDSANND</sequence>
<dbReference type="EMBL" id="PYMH01000013">
    <property type="protein sequence ID" value="PSU31730.1"/>
    <property type="molecule type" value="Genomic_DNA"/>
</dbReference>
<protein>
    <recommendedName>
        <fullName evidence="3">Lipoprotein</fullName>
    </recommendedName>
</protein>
<gene>
    <name evidence="1" type="ORF">C9I99_21325</name>
</gene>
<keyword evidence="2" id="KW-1185">Reference proteome</keyword>
<evidence type="ECO:0000313" key="1">
    <source>
        <dbReference type="EMBL" id="PSU31730.1"/>
    </source>
</evidence>
<dbReference type="RefSeq" id="WP_107350861.1">
    <property type="nucleotide sequence ID" value="NZ_PYMH01000013.1"/>
</dbReference>
<evidence type="ECO:0008006" key="3">
    <source>
        <dbReference type="Google" id="ProtNLM"/>
    </source>
</evidence>
<name>A0A2T3ITP3_9GAMM</name>